<name>A0ABT2ZEM9_9RHOB</name>
<evidence type="ECO:0000256" key="1">
    <source>
        <dbReference type="SAM" id="MobiDB-lite"/>
    </source>
</evidence>
<dbReference type="EMBL" id="JAOWKY010000002">
    <property type="protein sequence ID" value="MCV2869206.1"/>
    <property type="molecule type" value="Genomic_DNA"/>
</dbReference>
<evidence type="ECO:0000313" key="4">
    <source>
        <dbReference type="Proteomes" id="UP001652542"/>
    </source>
</evidence>
<comment type="caution">
    <text evidence="3">The sequence shown here is derived from an EMBL/GenBank/DDBJ whole genome shotgun (WGS) entry which is preliminary data.</text>
</comment>
<keyword evidence="4" id="KW-1185">Reference proteome</keyword>
<feature type="domain" description="ImpA N-terminal" evidence="2">
    <location>
        <begin position="11"/>
        <end position="130"/>
    </location>
</feature>
<feature type="region of interest" description="Disordered" evidence="1">
    <location>
        <begin position="243"/>
        <end position="282"/>
    </location>
</feature>
<evidence type="ECO:0000259" key="2">
    <source>
        <dbReference type="Pfam" id="PF06812"/>
    </source>
</evidence>
<accession>A0ABT2ZEM9</accession>
<feature type="region of interest" description="Disordered" evidence="1">
    <location>
        <begin position="1"/>
        <end position="20"/>
    </location>
</feature>
<reference evidence="3 4" key="1">
    <citation type="submission" date="2022-10" db="EMBL/GenBank/DDBJ databases">
        <title>Defluviimonas sp. nov., isolated from ocean surface water.</title>
        <authorList>
            <person name="He W."/>
            <person name="Wang L."/>
            <person name="Zhang D.-F."/>
        </authorList>
    </citation>
    <scope>NUCLEOTIDE SEQUENCE [LARGE SCALE GENOMIC DNA]</scope>
    <source>
        <strain evidence="3 4">WL0002</strain>
    </source>
</reference>
<gene>
    <name evidence="3" type="primary">tssA</name>
    <name evidence="3" type="ORF">OEW28_11265</name>
</gene>
<dbReference type="InterPro" id="IPR010657">
    <property type="entry name" value="ImpA_N"/>
</dbReference>
<sequence length="345" mass="36666">MDVTSLLRSFGDAEPSGENLEYDPVFTEMELAAAPGEERQMGDSVLAAEEPDWREVAEKATAVLEQSHDLRAAVYLATAELALRGLPGFAEVTGYIRGCLQDYWDTCHPQLDADDDDDPTMRVNAVLALADANTILRGLRRAPLTDSRAFGRFTLRDVLIAEGEIVAGPEDENVPDTTLIGAAFQETGPEKMGALRDAAERAADNIKAISARFDEMTPGQGPDLEPLTRMMNQIVARLRNAMGGGAESDPAAEGEGAVAEAAPAAAPRAGQPAAAGGGAINSPNDVSNALDRIIAYYKRAEPSSPVPILLVRAKRLVNADFLTIIKDMAPRGVENVNLIGGLDDD</sequence>
<dbReference type="Pfam" id="PF06812">
    <property type="entry name" value="ImpA_N"/>
    <property type="match status" value="1"/>
</dbReference>
<organism evidence="3 4">
    <name type="scientific">Albidovulum marisflavi</name>
    <dbReference type="NCBI Taxonomy" id="2984159"/>
    <lineage>
        <taxon>Bacteria</taxon>
        <taxon>Pseudomonadati</taxon>
        <taxon>Pseudomonadota</taxon>
        <taxon>Alphaproteobacteria</taxon>
        <taxon>Rhodobacterales</taxon>
        <taxon>Paracoccaceae</taxon>
        <taxon>Albidovulum</taxon>
    </lineage>
</organism>
<dbReference type="InterPro" id="IPR017740">
    <property type="entry name" value="TssA-like"/>
</dbReference>
<protein>
    <submittedName>
        <fullName evidence="3">Type VI secretion system protein TssA</fullName>
    </submittedName>
</protein>
<dbReference type="Proteomes" id="UP001652542">
    <property type="component" value="Unassembled WGS sequence"/>
</dbReference>
<evidence type="ECO:0000313" key="3">
    <source>
        <dbReference type="EMBL" id="MCV2869206.1"/>
    </source>
</evidence>
<feature type="compositionally biased region" description="Low complexity" evidence="1">
    <location>
        <begin position="251"/>
        <end position="274"/>
    </location>
</feature>
<dbReference type="PANTHER" id="PTHR37951:SF1">
    <property type="entry name" value="TYPE VI SECRETION SYSTEM COMPONENT TSSA1"/>
    <property type="match status" value="1"/>
</dbReference>
<dbReference type="PANTHER" id="PTHR37951">
    <property type="entry name" value="CYTOPLASMIC PROTEIN-RELATED"/>
    <property type="match status" value="1"/>
</dbReference>
<dbReference type="RefSeq" id="WP_263734856.1">
    <property type="nucleotide sequence ID" value="NZ_JAOWKY010000002.1"/>
</dbReference>
<proteinExistence type="predicted"/>
<dbReference type="NCBIfam" id="TIGR03363">
    <property type="entry name" value="VI_chp_8"/>
    <property type="match status" value="1"/>
</dbReference>